<dbReference type="InterPro" id="IPR004843">
    <property type="entry name" value="Calcineurin-like_PHP"/>
</dbReference>
<feature type="domain" description="Calcineurin-like phosphoesterase" evidence="1">
    <location>
        <begin position="1"/>
        <end position="210"/>
    </location>
</feature>
<dbReference type="GO" id="GO:0016787">
    <property type="term" value="F:hydrolase activity"/>
    <property type="evidence" value="ECO:0007669"/>
    <property type="project" value="InterPro"/>
</dbReference>
<evidence type="ECO:0000259" key="1">
    <source>
        <dbReference type="Pfam" id="PF00149"/>
    </source>
</evidence>
<sequence length="244" mass="28187">MKIRLLSDLHLEGYRFDYEYAGEDVVVLAGDIHTQSRHANFLSTINSNVPIIMVAGNHEYYGSDFHFIDEHLHHLETVLPNFHYLQNESLHINGVDFFGGTMFTDFFLYGDVFASREYAERGIADFMWISKNGKRWTTADHTTEHEVFSNKLQSFLKEEHSKRVVISHFVPSMVCADPQFDGSLLNPYFITEMDKYMGWDGLWLFGHTHSSMDKMVGDTRLVCNPRGYGSENSHGFNDKLILEI</sequence>
<protein>
    <submittedName>
        <fullName evidence="2">Calcineurin-like phosphoesterase domain, ApaH type</fullName>
    </submittedName>
</protein>
<organism evidence="2">
    <name type="scientific">uncultured Caudovirales phage</name>
    <dbReference type="NCBI Taxonomy" id="2100421"/>
    <lineage>
        <taxon>Viruses</taxon>
        <taxon>Duplodnaviria</taxon>
        <taxon>Heunggongvirae</taxon>
        <taxon>Uroviricota</taxon>
        <taxon>Caudoviricetes</taxon>
        <taxon>Peduoviridae</taxon>
        <taxon>Maltschvirus</taxon>
        <taxon>Maltschvirus maltsch</taxon>
    </lineage>
</organism>
<dbReference type="EMBL" id="LR796270">
    <property type="protein sequence ID" value="CAB4133165.1"/>
    <property type="molecule type" value="Genomic_DNA"/>
</dbReference>
<evidence type="ECO:0000313" key="2">
    <source>
        <dbReference type="EMBL" id="CAB4133165.1"/>
    </source>
</evidence>
<dbReference type="Pfam" id="PF00149">
    <property type="entry name" value="Metallophos"/>
    <property type="match status" value="1"/>
</dbReference>
<gene>
    <name evidence="2" type="ORF">UFOVP250_52</name>
</gene>
<dbReference type="Gene3D" id="3.60.21.10">
    <property type="match status" value="1"/>
</dbReference>
<accession>A0A6J5LGC2</accession>
<reference evidence="2" key="1">
    <citation type="submission" date="2020-04" db="EMBL/GenBank/DDBJ databases">
        <authorList>
            <person name="Chiriac C."/>
            <person name="Salcher M."/>
            <person name="Ghai R."/>
            <person name="Kavagutti S V."/>
        </authorList>
    </citation>
    <scope>NUCLEOTIDE SEQUENCE</scope>
</reference>
<dbReference type="InterPro" id="IPR029052">
    <property type="entry name" value="Metallo-depent_PP-like"/>
</dbReference>
<dbReference type="PANTHER" id="PTHR37844">
    <property type="entry name" value="SER/THR PROTEIN PHOSPHATASE SUPERFAMILY (AFU_ORTHOLOGUE AFUA_1G14840)"/>
    <property type="match status" value="1"/>
</dbReference>
<proteinExistence type="predicted"/>
<name>A0A6J5LGC2_9CAUD</name>
<dbReference type="PANTHER" id="PTHR37844:SF2">
    <property type="entry name" value="SER_THR PROTEIN PHOSPHATASE SUPERFAMILY (AFU_ORTHOLOGUE AFUA_1G14840)"/>
    <property type="match status" value="1"/>
</dbReference>
<dbReference type="SUPFAM" id="SSF56300">
    <property type="entry name" value="Metallo-dependent phosphatases"/>
    <property type="match status" value="1"/>
</dbReference>